<keyword evidence="2" id="KW-0238">DNA-binding</keyword>
<dbReference type="EMBL" id="JBEXRX010000216">
    <property type="protein sequence ID" value="MEU0156687.1"/>
    <property type="molecule type" value="Genomic_DNA"/>
</dbReference>
<dbReference type="CDD" id="cd07377">
    <property type="entry name" value="WHTH_GntR"/>
    <property type="match status" value="1"/>
</dbReference>
<keyword evidence="3" id="KW-0804">Transcription</keyword>
<dbReference type="InterPro" id="IPR036388">
    <property type="entry name" value="WH-like_DNA-bd_sf"/>
</dbReference>
<evidence type="ECO:0000256" key="5">
    <source>
        <dbReference type="SAM" id="MobiDB-lite"/>
    </source>
</evidence>
<dbReference type="Pfam" id="PF07729">
    <property type="entry name" value="FCD"/>
    <property type="match status" value="1"/>
</dbReference>
<dbReference type="Proteomes" id="UP001550348">
    <property type="component" value="Unassembled WGS sequence"/>
</dbReference>
<dbReference type="SUPFAM" id="SSF46785">
    <property type="entry name" value="Winged helix' DNA-binding domain"/>
    <property type="match status" value="1"/>
</dbReference>
<gene>
    <name evidence="7" type="ORF">ABZ071_33395</name>
</gene>
<evidence type="ECO:0000256" key="1">
    <source>
        <dbReference type="ARBA" id="ARBA00023015"/>
    </source>
</evidence>
<dbReference type="PANTHER" id="PTHR43537:SF45">
    <property type="entry name" value="GNTR FAMILY REGULATORY PROTEIN"/>
    <property type="match status" value="1"/>
</dbReference>
<keyword evidence="8" id="KW-1185">Reference proteome</keyword>
<reference evidence="7 8" key="1">
    <citation type="submission" date="2024-06" db="EMBL/GenBank/DDBJ databases">
        <title>The Natural Products Discovery Center: Release of the First 8490 Sequenced Strains for Exploring Actinobacteria Biosynthetic Diversity.</title>
        <authorList>
            <person name="Kalkreuter E."/>
            <person name="Kautsar S.A."/>
            <person name="Yang D."/>
            <person name="Bader C.D."/>
            <person name="Teijaro C.N."/>
            <person name="Fluegel L."/>
            <person name="Davis C.M."/>
            <person name="Simpson J.R."/>
            <person name="Lauterbach L."/>
            <person name="Steele A.D."/>
            <person name="Gui C."/>
            <person name="Meng S."/>
            <person name="Li G."/>
            <person name="Viehrig K."/>
            <person name="Ye F."/>
            <person name="Su P."/>
            <person name="Kiefer A.F."/>
            <person name="Nichols A."/>
            <person name="Cepeda A.J."/>
            <person name="Yan W."/>
            <person name="Fan B."/>
            <person name="Jiang Y."/>
            <person name="Adhikari A."/>
            <person name="Zheng C.-J."/>
            <person name="Schuster L."/>
            <person name="Cowan T.M."/>
            <person name="Smanski M.J."/>
            <person name="Chevrette M.G."/>
            <person name="De Carvalho L.P.S."/>
            <person name="Shen B."/>
        </authorList>
    </citation>
    <scope>NUCLEOTIDE SEQUENCE [LARGE SCALE GENOMIC DNA]</scope>
    <source>
        <strain evidence="7 8">NPDC006286</strain>
    </source>
</reference>
<evidence type="ECO:0000259" key="6">
    <source>
        <dbReference type="PROSITE" id="PS50949"/>
    </source>
</evidence>
<dbReference type="InterPro" id="IPR011711">
    <property type="entry name" value="GntR_C"/>
</dbReference>
<dbReference type="InterPro" id="IPR008920">
    <property type="entry name" value="TF_FadR/GntR_C"/>
</dbReference>
<organism evidence="7 8">
    <name type="scientific">Micromonospora fulviviridis</name>
    <dbReference type="NCBI Taxonomy" id="47860"/>
    <lineage>
        <taxon>Bacteria</taxon>
        <taxon>Bacillati</taxon>
        <taxon>Actinomycetota</taxon>
        <taxon>Actinomycetes</taxon>
        <taxon>Micromonosporales</taxon>
        <taxon>Micromonosporaceae</taxon>
        <taxon>Micromonospora</taxon>
    </lineage>
</organism>
<dbReference type="InterPro" id="IPR000524">
    <property type="entry name" value="Tscrpt_reg_HTH_GntR"/>
</dbReference>
<sequence length="252" mass="28108">MRQRVNKSDQAYDAVEAMITFQELAPGSMISEPILMHLTGFGRTPIREALQRLARERMVEIHPNRGVFVASASLEEQLKLLELRRVVEELAVRLAAQRANAQQAEAMQQLAEEFEQFSGDDVKDFAGLLKRAHQVVALAAYNHYLEVAMAPLQGLSRRFWFAHLRNPGEDLRAAADLHGAILRATCDGNEDDAAAASLALNNYLTQFAHDTIRPPRARSPQVAPYRVTDHHKPRPAARRTELSRGISLGSAK</sequence>
<feature type="domain" description="HTH gntR-type" evidence="6">
    <location>
        <begin position="5"/>
        <end position="72"/>
    </location>
</feature>
<dbReference type="PROSITE" id="PS50949">
    <property type="entry name" value="HTH_GNTR"/>
    <property type="match status" value="1"/>
</dbReference>
<feature type="region of interest" description="Disordered" evidence="5">
    <location>
        <begin position="214"/>
        <end position="252"/>
    </location>
</feature>
<feature type="coiled-coil region" evidence="4">
    <location>
        <begin position="80"/>
        <end position="116"/>
    </location>
</feature>
<dbReference type="RefSeq" id="WP_355668183.1">
    <property type="nucleotide sequence ID" value="NZ_JBEXRX010000216.1"/>
</dbReference>
<dbReference type="SMART" id="SM00345">
    <property type="entry name" value="HTH_GNTR"/>
    <property type="match status" value="1"/>
</dbReference>
<evidence type="ECO:0000256" key="3">
    <source>
        <dbReference type="ARBA" id="ARBA00023163"/>
    </source>
</evidence>
<keyword evidence="4" id="KW-0175">Coiled coil</keyword>
<name>A0ABV2VXH3_9ACTN</name>
<keyword evidence="1" id="KW-0805">Transcription regulation</keyword>
<evidence type="ECO:0000256" key="2">
    <source>
        <dbReference type="ARBA" id="ARBA00023125"/>
    </source>
</evidence>
<dbReference type="Gene3D" id="1.20.120.530">
    <property type="entry name" value="GntR ligand-binding domain-like"/>
    <property type="match status" value="1"/>
</dbReference>
<evidence type="ECO:0000313" key="7">
    <source>
        <dbReference type="EMBL" id="MEU0156687.1"/>
    </source>
</evidence>
<evidence type="ECO:0000313" key="8">
    <source>
        <dbReference type="Proteomes" id="UP001550348"/>
    </source>
</evidence>
<dbReference type="InterPro" id="IPR036390">
    <property type="entry name" value="WH_DNA-bd_sf"/>
</dbReference>
<dbReference type="PANTHER" id="PTHR43537">
    <property type="entry name" value="TRANSCRIPTIONAL REGULATOR, GNTR FAMILY"/>
    <property type="match status" value="1"/>
</dbReference>
<dbReference type="SUPFAM" id="SSF48008">
    <property type="entry name" value="GntR ligand-binding domain-like"/>
    <property type="match status" value="1"/>
</dbReference>
<dbReference type="Gene3D" id="1.10.10.10">
    <property type="entry name" value="Winged helix-like DNA-binding domain superfamily/Winged helix DNA-binding domain"/>
    <property type="match status" value="1"/>
</dbReference>
<accession>A0ABV2VXH3</accession>
<evidence type="ECO:0000256" key="4">
    <source>
        <dbReference type="SAM" id="Coils"/>
    </source>
</evidence>
<proteinExistence type="predicted"/>
<comment type="caution">
    <text evidence="7">The sequence shown here is derived from an EMBL/GenBank/DDBJ whole genome shotgun (WGS) entry which is preliminary data.</text>
</comment>
<dbReference type="SMART" id="SM00895">
    <property type="entry name" value="FCD"/>
    <property type="match status" value="1"/>
</dbReference>
<protein>
    <submittedName>
        <fullName evidence="7">GntR family transcriptional regulator</fullName>
    </submittedName>
</protein>
<dbReference type="Pfam" id="PF00392">
    <property type="entry name" value="GntR"/>
    <property type="match status" value="1"/>
</dbReference>